<evidence type="ECO:0000259" key="2">
    <source>
        <dbReference type="PROSITE" id="PS50011"/>
    </source>
</evidence>
<accession>A0A086T8B1</accession>
<feature type="compositionally biased region" description="Polar residues" evidence="1">
    <location>
        <begin position="1"/>
        <end position="19"/>
    </location>
</feature>
<keyword evidence="3" id="KW-0808">Transferase</keyword>
<dbReference type="SUPFAM" id="SSF56112">
    <property type="entry name" value="Protein kinase-like (PK-like)"/>
    <property type="match status" value="1"/>
</dbReference>
<dbReference type="Gene3D" id="1.10.510.10">
    <property type="entry name" value="Transferase(Phosphotransferase) domain 1"/>
    <property type="match status" value="1"/>
</dbReference>
<dbReference type="Proteomes" id="UP000029964">
    <property type="component" value="Unassembled WGS sequence"/>
</dbReference>
<feature type="domain" description="Protein kinase" evidence="2">
    <location>
        <begin position="58"/>
        <end position="341"/>
    </location>
</feature>
<organism evidence="3 4">
    <name type="scientific">Hapsidospora chrysogenum (strain ATCC 11550 / CBS 779.69 / DSM 880 / IAM 14645 / JCM 23072 / IMI 49137)</name>
    <name type="common">Acremonium chrysogenum</name>
    <dbReference type="NCBI Taxonomy" id="857340"/>
    <lineage>
        <taxon>Eukaryota</taxon>
        <taxon>Fungi</taxon>
        <taxon>Dikarya</taxon>
        <taxon>Ascomycota</taxon>
        <taxon>Pezizomycotina</taxon>
        <taxon>Sordariomycetes</taxon>
        <taxon>Hypocreomycetidae</taxon>
        <taxon>Hypocreales</taxon>
        <taxon>Bionectriaceae</taxon>
        <taxon>Hapsidospora</taxon>
    </lineage>
</organism>
<dbReference type="InterPro" id="IPR050235">
    <property type="entry name" value="CK1_Ser-Thr_kinase"/>
</dbReference>
<dbReference type="PROSITE" id="PS50011">
    <property type="entry name" value="PROTEIN_KINASE_DOM"/>
    <property type="match status" value="1"/>
</dbReference>
<dbReference type="EMBL" id="JPKY01000030">
    <property type="protein sequence ID" value="KFH45593.1"/>
    <property type="molecule type" value="Genomic_DNA"/>
</dbReference>
<evidence type="ECO:0000313" key="3">
    <source>
        <dbReference type="EMBL" id="KFH45593.1"/>
    </source>
</evidence>
<reference evidence="4" key="1">
    <citation type="journal article" date="2014" name="Genome Announc.">
        <title>Genome sequence and annotation of Acremonium chrysogenum, producer of the beta-lactam antibiotic cephalosporin C.</title>
        <authorList>
            <person name="Terfehr D."/>
            <person name="Dahlmann T.A."/>
            <person name="Specht T."/>
            <person name="Zadra I."/>
            <person name="Kuernsteiner H."/>
            <person name="Kueck U."/>
        </authorList>
    </citation>
    <scope>NUCLEOTIDE SEQUENCE [LARGE SCALE GENOMIC DNA]</scope>
    <source>
        <strain evidence="4">ATCC 11550 / CBS 779.69 / DSM 880 / IAM 14645 / JCM 23072 / IMI 49137</strain>
    </source>
</reference>
<dbReference type="InterPro" id="IPR000719">
    <property type="entry name" value="Prot_kinase_dom"/>
</dbReference>
<protein>
    <submittedName>
        <fullName evidence="3">Casein kinase I-like protein</fullName>
    </submittedName>
</protein>
<evidence type="ECO:0000313" key="4">
    <source>
        <dbReference type="Proteomes" id="UP000029964"/>
    </source>
</evidence>
<dbReference type="STRING" id="857340.A0A086T8B1"/>
<feature type="region of interest" description="Disordered" evidence="1">
    <location>
        <begin position="1"/>
        <end position="32"/>
    </location>
</feature>
<dbReference type="HOGENOM" id="CLU_019279_2_0_1"/>
<dbReference type="AlphaFoldDB" id="A0A086T8B1"/>
<dbReference type="Pfam" id="PF00069">
    <property type="entry name" value="Pkinase"/>
    <property type="match status" value="1"/>
</dbReference>
<evidence type="ECO:0000256" key="1">
    <source>
        <dbReference type="SAM" id="MobiDB-lite"/>
    </source>
</evidence>
<dbReference type="InterPro" id="IPR011009">
    <property type="entry name" value="Kinase-like_dom_sf"/>
</dbReference>
<dbReference type="GO" id="GO:0004672">
    <property type="term" value="F:protein kinase activity"/>
    <property type="evidence" value="ECO:0007669"/>
    <property type="project" value="InterPro"/>
</dbReference>
<name>A0A086T8B1_HAPC1</name>
<gene>
    <name evidence="3" type="ORF">ACRE_036140</name>
</gene>
<keyword evidence="3" id="KW-0418">Kinase</keyword>
<dbReference type="SMART" id="SM00220">
    <property type="entry name" value="S_TKc"/>
    <property type="match status" value="1"/>
</dbReference>
<keyword evidence="4" id="KW-1185">Reference proteome</keyword>
<sequence>MGTSQGRAPQLVPRQNSQQFEDDNPHTSNAPDIFTRSAETNDEGNIVQLDREDATTRCQIGRKVAEGSFSVMFAATWLSNQKEVAIKFSTAQKLIPIVIQEPRKCNSPQIRDEYRAYRALSGCVGDGIPNVYFFGWLHLHNVLVIDLLGLSLGDLFDGCGRTFTFKTVAMIATQLLKTFQQVHEKGWIYRDVKPDNSLVGKPSYRSANTVHVIGLGIAKLYRDPKTLQHVPHRNCRSLAGTLRYISLKAHQGHEQSRRDDLKALGNQNIKAATKEEKSAKIREKKQTTSTTKLCEGFPSVEEYFNYVRKLDFKDTPDYEYLRGHFSSALRDIDDANNGTYY</sequence>
<dbReference type="OrthoDB" id="5979581at2759"/>
<comment type="caution">
    <text evidence="3">The sequence shown here is derived from an EMBL/GenBank/DDBJ whole genome shotgun (WGS) entry which is preliminary data.</text>
</comment>
<proteinExistence type="predicted"/>
<dbReference type="PANTHER" id="PTHR11909">
    <property type="entry name" value="CASEIN KINASE-RELATED"/>
    <property type="match status" value="1"/>
</dbReference>
<dbReference type="GO" id="GO:0005524">
    <property type="term" value="F:ATP binding"/>
    <property type="evidence" value="ECO:0007669"/>
    <property type="project" value="InterPro"/>
</dbReference>